<dbReference type="AlphaFoldDB" id="A0A381N6U9"/>
<accession>A0A381N6U9</accession>
<proteinExistence type="predicted"/>
<sequence>MMKRILFFLFISVSAHGQAEKQRNGLLSNTRFGKGMGVFVNAGSEQFEIDGYMDADMDFGLFGDLWFSQVDFDQNTNIELNTSLGYALQIKPNTAVGLGYSKFSYLGDEVSFLHDEGELFFGAVIGPVTGVVFIDSESNNLNYLGKIDMNHGPLKNVPADIFLQGYFEEENYDINISIIKNIHNHFTVGYMLSREKYDYEQPHKFMKNGQAYMKNTIEKEEGFFHTIYAGYIF</sequence>
<name>A0A381N6U9_9ZZZZ</name>
<evidence type="ECO:0000313" key="1">
    <source>
        <dbReference type="EMBL" id="SUZ50217.1"/>
    </source>
</evidence>
<protein>
    <submittedName>
        <fullName evidence="1">Uncharacterized protein</fullName>
    </submittedName>
</protein>
<dbReference type="EMBL" id="UINC01000158">
    <property type="protein sequence ID" value="SUZ50217.1"/>
    <property type="molecule type" value="Genomic_DNA"/>
</dbReference>
<reference evidence="1" key="1">
    <citation type="submission" date="2018-05" db="EMBL/GenBank/DDBJ databases">
        <authorList>
            <person name="Lanie J.A."/>
            <person name="Ng W.-L."/>
            <person name="Kazmierczak K.M."/>
            <person name="Andrzejewski T.M."/>
            <person name="Davidsen T.M."/>
            <person name="Wayne K.J."/>
            <person name="Tettelin H."/>
            <person name="Glass J.I."/>
            <person name="Rusch D."/>
            <person name="Podicherti R."/>
            <person name="Tsui H.-C.T."/>
            <person name="Winkler M.E."/>
        </authorList>
    </citation>
    <scope>NUCLEOTIDE SEQUENCE</scope>
</reference>
<gene>
    <name evidence="1" type="ORF">METZ01_LOCUS3071</name>
</gene>
<organism evidence="1">
    <name type="scientific">marine metagenome</name>
    <dbReference type="NCBI Taxonomy" id="408172"/>
    <lineage>
        <taxon>unclassified sequences</taxon>
        <taxon>metagenomes</taxon>
        <taxon>ecological metagenomes</taxon>
    </lineage>
</organism>